<accession>A0A858NQ44</accession>
<sequence length="47" mass="5620">MAAEWHVRPCRCDEYSFPHAKGRGFCKHNPVITLDDRKQRYEEGKWA</sequence>
<protein>
    <submittedName>
        <fullName evidence="1">Uncharacterized protein</fullName>
    </submittedName>
</protein>
<evidence type="ECO:0000313" key="2">
    <source>
        <dbReference type="Proteomes" id="UP000671877"/>
    </source>
</evidence>
<name>A0A858NQ44_9CAUD</name>
<organism evidence="1 2">
    <name type="scientific">Xanthomonas phage FoX5</name>
    <dbReference type="NCBI Taxonomy" id="2723901"/>
    <lineage>
        <taxon>Viruses</taxon>
        <taxon>Duplodnaviria</taxon>
        <taxon>Heunggongvirae</taxon>
        <taxon>Uroviricota</taxon>
        <taxon>Caudoviricetes</taxon>
        <taxon>Foxunavirus</taxon>
        <taxon>Foxunavirus fox5</taxon>
    </lineage>
</organism>
<dbReference type="EMBL" id="MT161384">
    <property type="protein sequence ID" value="QJB22035.1"/>
    <property type="molecule type" value="Genomic_DNA"/>
</dbReference>
<proteinExistence type="predicted"/>
<reference evidence="1 2" key="1">
    <citation type="submission" date="2020-03" db="EMBL/GenBank/DDBJ databases">
        <title>Development of an integrated pest management strategy to control Xanthomonas campestris pv. campestris by using bacteriophages.</title>
        <authorList>
            <person name="Holtappels D."/>
            <person name="Rombouts S."/>
            <person name="Lavigne R."/>
            <person name="Wagemans J."/>
        </authorList>
    </citation>
    <scope>NUCLEOTIDE SEQUENCE [LARGE SCALE GENOMIC DNA]</scope>
</reference>
<keyword evidence="2" id="KW-1185">Reference proteome</keyword>
<dbReference type="Proteomes" id="UP000671877">
    <property type="component" value="Segment"/>
</dbReference>
<evidence type="ECO:0000313" key="1">
    <source>
        <dbReference type="EMBL" id="QJB22035.1"/>
    </source>
</evidence>
<gene>
    <name evidence="1" type="ORF">XccvBFoX5_gp57</name>
</gene>